<evidence type="ECO:0000313" key="1">
    <source>
        <dbReference type="EMBL" id="KNC82919.1"/>
    </source>
</evidence>
<name>A0A0L0G255_9EUKA</name>
<gene>
    <name evidence="1" type="ORF">SARC_04812</name>
</gene>
<sequence length="291" mass="31930">MSPESPDWAPADPELTTSLIVELPVTDIAMPHDWTIVPEGCLEVPRAQPLPGLGESPLLLTLEAQQEGQITSGEKEPFSLTTPDPQEDIDLLAFHGNKLYSPPESFVPLDLTGKEYAPSSEPVHEDDPEGIFPLTLGQIPYLAELLDFEADLLNGAADLPTYSLFYEFQEVPLGTGDLVYAAGLEDEPLVIFPYVDTLPAGDVTLTPQPWVRLCAAHNHPRSSEFTDADEVFFEDHAHFVINAAGTLTQLRRAFCFAASSAFRQELLATWKLKHDSFQLTELPAPPQADPV</sequence>
<dbReference type="GeneID" id="25905316"/>
<evidence type="ECO:0000313" key="2">
    <source>
        <dbReference type="Proteomes" id="UP000054560"/>
    </source>
</evidence>
<proteinExistence type="predicted"/>
<keyword evidence="2" id="KW-1185">Reference proteome</keyword>
<organism evidence="1 2">
    <name type="scientific">Sphaeroforma arctica JP610</name>
    <dbReference type="NCBI Taxonomy" id="667725"/>
    <lineage>
        <taxon>Eukaryota</taxon>
        <taxon>Ichthyosporea</taxon>
        <taxon>Ichthyophonida</taxon>
        <taxon>Sphaeroforma</taxon>
    </lineage>
</organism>
<accession>A0A0L0G255</accession>
<dbReference type="RefSeq" id="XP_014156821.1">
    <property type="nucleotide sequence ID" value="XM_014301346.1"/>
</dbReference>
<protein>
    <submittedName>
        <fullName evidence="1">Uncharacterized protein</fullName>
    </submittedName>
</protein>
<dbReference type="AlphaFoldDB" id="A0A0L0G255"/>
<reference evidence="1 2" key="1">
    <citation type="submission" date="2011-02" db="EMBL/GenBank/DDBJ databases">
        <title>The Genome Sequence of Sphaeroforma arctica JP610.</title>
        <authorList>
            <consortium name="The Broad Institute Genome Sequencing Platform"/>
            <person name="Russ C."/>
            <person name="Cuomo C."/>
            <person name="Young S.K."/>
            <person name="Zeng Q."/>
            <person name="Gargeya S."/>
            <person name="Alvarado L."/>
            <person name="Berlin A."/>
            <person name="Chapman S.B."/>
            <person name="Chen Z."/>
            <person name="Freedman E."/>
            <person name="Gellesch M."/>
            <person name="Goldberg J."/>
            <person name="Griggs A."/>
            <person name="Gujja S."/>
            <person name="Heilman E."/>
            <person name="Heiman D."/>
            <person name="Howarth C."/>
            <person name="Mehta T."/>
            <person name="Neiman D."/>
            <person name="Pearson M."/>
            <person name="Roberts A."/>
            <person name="Saif S."/>
            <person name="Shea T."/>
            <person name="Shenoy N."/>
            <person name="Sisk P."/>
            <person name="Stolte C."/>
            <person name="Sykes S."/>
            <person name="White J."/>
            <person name="Yandava C."/>
            <person name="Burger G."/>
            <person name="Gray M.W."/>
            <person name="Holland P.W.H."/>
            <person name="King N."/>
            <person name="Lang F.B.F."/>
            <person name="Roger A.J."/>
            <person name="Ruiz-Trillo I."/>
            <person name="Haas B."/>
            <person name="Nusbaum C."/>
            <person name="Birren B."/>
        </authorList>
    </citation>
    <scope>NUCLEOTIDE SEQUENCE [LARGE SCALE GENOMIC DNA]</scope>
    <source>
        <strain evidence="1 2">JP610</strain>
    </source>
</reference>
<dbReference type="EMBL" id="KQ241880">
    <property type="protein sequence ID" value="KNC82919.1"/>
    <property type="molecule type" value="Genomic_DNA"/>
</dbReference>
<dbReference type="Proteomes" id="UP000054560">
    <property type="component" value="Unassembled WGS sequence"/>
</dbReference>